<evidence type="ECO:0008006" key="4">
    <source>
        <dbReference type="Google" id="ProtNLM"/>
    </source>
</evidence>
<protein>
    <recommendedName>
        <fullName evidence="4">Lipoprotein</fullName>
    </recommendedName>
</protein>
<accession>A0A1R1S3G8</accession>
<name>A0A1R1QM87_9BACI</name>
<dbReference type="Proteomes" id="UP000187367">
    <property type="component" value="Unassembled WGS sequence"/>
</dbReference>
<dbReference type="PROSITE" id="PS51257">
    <property type="entry name" value="PROKAR_LIPOPROTEIN"/>
    <property type="match status" value="1"/>
</dbReference>
<evidence type="ECO:0000256" key="1">
    <source>
        <dbReference type="ARBA" id="ARBA00022729"/>
    </source>
</evidence>
<accession>A0A1R1QM87</accession>
<reference evidence="2 3" key="1">
    <citation type="submission" date="2017-01" db="EMBL/GenBank/DDBJ databases">
        <title>Bacillus phylogenomics.</title>
        <authorList>
            <person name="Dunlap C."/>
        </authorList>
    </citation>
    <scope>NUCLEOTIDE SEQUENCE [LARGE SCALE GENOMIC DNA]</scope>
    <source>
        <strain evidence="2 3">NRRL B-41282</strain>
    </source>
</reference>
<comment type="caution">
    <text evidence="2">The sequence shown here is derived from an EMBL/GenBank/DDBJ whole genome shotgun (WGS) entry which is preliminary data.</text>
</comment>
<gene>
    <name evidence="2" type="ORF">BW143_10200</name>
</gene>
<dbReference type="RefSeq" id="WP_076758099.1">
    <property type="nucleotide sequence ID" value="NZ_JARMDZ010000004.1"/>
</dbReference>
<evidence type="ECO:0000313" key="3">
    <source>
        <dbReference type="Proteomes" id="UP000187367"/>
    </source>
</evidence>
<dbReference type="Pfam" id="PF08139">
    <property type="entry name" value="LPAM_1"/>
    <property type="match status" value="1"/>
</dbReference>
<keyword evidence="3" id="KW-1185">Reference proteome</keyword>
<sequence>MKKIIILISIACFLSACQKNYTGKDVQWGADTVTEENKKCLRENQIPFKDKGGKTYIPEDAFDIAINSCS</sequence>
<evidence type="ECO:0000313" key="2">
    <source>
        <dbReference type="EMBL" id="OMI05795.1"/>
    </source>
</evidence>
<dbReference type="OrthoDB" id="2357160at2"/>
<dbReference type="EMBL" id="MTJL01000017">
    <property type="protein sequence ID" value="OMI05795.1"/>
    <property type="molecule type" value="Genomic_DNA"/>
</dbReference>
<keyword evidence="1" id="KW-0732">Signal</keyword>
<organism evidence="2 3">
    <name type="scientific">Bacillus swezeyi</name>
    <dbReference type="NCBI Taxonomy" id="1925020"/>
    <lineage>
        <taxon>Bacteria</taxon>
        <taxon>Bacillati</taxon>
        <taxon>Bacillota</taxon>
        <taxon>Bacilli</taxon>
        <taxon>Bacillales</taxon>
        <taxon>Bacillaceae</taxon>
        <taxon>Bacillus</taxon>
    </lineage>
</organism>
<dbReference type="InterPro" id="IPR012640">
    <property type="entry name" value="Membr_lipoprot_lipid_attach_CS"/>
</dbReference>
<proteinExistence type="predicted"/>
<dbReference type="AlphaFoldDB" id="A0A1R1QM87"/>